<organism evidence="1 2">
    <name type="scientific">Bauhinia variegata</name>
    <name type="common">Purple orchid tree</name>
    <name type="synonym">Phanera variegata</name>
    <dbReference type="NCBI Taxonomy" id="167791"/>
    <lineage>
        <taxon>Eukaryota</taxon>
        <taxon>Viridiplantae</taxon>
        <taxon>Streptophyta</taxon>
        <taxon>Embryophyta</taxon>
        <taxon>Tracheophyta</taxon>
        <taxon>Spermatophyta</taxon>
        <taxon>Magnoliopsida</taxon>
        <taxon>eudicotyledons</taxon>
        <taxon>Gunneridae</taxon>
        <taxon>Pentapetalae</taxon>
        <taxon>rosids</taxon>
        <taxon>fabids</taxon>
        <taxon>Fabales</taxon>
        <taxon>Fabaceae</taxon>
        <taxon>Cercidoideae</taxon>
        <taxon>Cercideae</taxon>
        <taxon>Bauhiniinae</taxon>
        <taxon>Bauhinia</taxon>
    </lineage>
</organism>
<reference evidence="1 2" key="1">
    <citation type="journal article" date="2022" name="DNA Res.">
        <title>Chromosomal-level genome assembly of the orchid tree Bauhinia variegata (Leguminosae; Cercidoideae) supports the allotetraploid origin hypothesis of Bauhinia.</title>
        <authorList>
            <person name="Zhong Y."/>
            <person name="Chen Y."/>
            <person name="Zheng D."/>
            <person name="Pang J."/>
            <person name="Liu Y."/>
            <person name="Luo S."/>
            <person name="Meng S."/>
            <person name="Qian L."/>
            <person name="Wei D."/>
            <person name="Dai S."/>
            <person name="Zhou R."/>
        </authorList>
    </citation>
    <scope>NUCLEOTIDE SEQUENCE [LARGE SCALE GENOMIC DNA]</scope>
    <source>
        <strain evidence="1">BV-YZ2020</strain>
    </source>
</reference>
<name>A0ACB9KU15_BAUVA</name>
<proteinExistence type="predicted"/>
<evidence type="ECO:0000313" key="1">
    <source>
        <dbReference type="EMBL" id="KAI4300705.1"/>
    </source>
</evidence>
<evidence type="ECO:0000313" key="2">
    <source>
        <dbReference type="Proteomes" id="UP000828941"/>
    </source>
</evidence>
<comment type="caution">
    <text evidence="1">The sequence shown here is derived from an EMBL/GenBank/DDBJ whole genome shotgun (WGS) entry which is preliminary data.</text>
</comment>
<sequence>MYASQWRFVKELSSVANVRGSSEEFSSFQATKAPCSVLTHLQTSPAFSSTKTLLTFEPSEHQIKNIPGFSSEFQKKIDPEIVFCQSHGDNFINNTQLDESFWSSYDDSFNHVQFQGHNMPFYEHFSEDSKLPEENDTTATIVGSWLPASISSQRNRDNHDKHSSGPSGAGGISSSSSNYVSRTVSKGKRRIRWTKDLHELFITIVDRLGGPQKAKPKEILKMMGSDELSISHIKSHLQNYRSTIHMQKALQEGHVDKHRRDGITELQLKIQMQIEESRQLQLEVERSLKEQLEMQRNMQVLIEQQKKQLFIITWRTTTGHDQNQKAKENPTPMEDLKKRKLDEAGNGDFSSKEELRLLLDPLTKPQLVDLLAKLGSKYPSIAEEIKSIASADPVHRKLFVRGLAWNTTSETLCAVFQEHGEIEEGAVIYDKATGRSRGYGFITYKHMESTHRALRAPGKLIDGRMAVCNLACEGLTGASNAADLSLRKLYVGSLSPEVTSEMLLHFFGRHGEIEEGSAAYDKDTNESRGFGFVTYKTAEAAKKAIDDPEKTLGGRNIIVKYADSKNKTGQAPLTGGVTPMAAVPMAPGYMQPGRSHIGAPPVGYAYPQTVPPYPPASYPSPPTAPVPYYPMQGQVSYPPVSVKKDSLGPQPAPPVGMSNYPYYYPKQ</sequence>
<accession>A0ACB9KU15</accession>
<keyword evidence="2" id="KW-1185">Reference proteome</keyword>
<gene>
    <name evidence="1" type="ORF">L6164_034051</name>
</gene>
<dbReference type="Proteomes" id="UP000828941">
    <property type="component" value="Chromosome 13"/>
</dbReference>
<dbReference type="EMBL" id="CM039438">
    <property type="protein sequence ID" value="KAI4300705.1"/>
    <property type="molecule type" value="Genomic_DNA"/>
</dbReference>
<protein>
    <submittedName>
        <fullName evidence="1">Uncharacterized protein</fullName>
    </submittedName>
</protein>